<dbReference type="Pfam" id="PF00126">
    <property type="entry name" value="HTH_1"/>
    <property type="match status" value="1"/>
</dbReference>
<dbReference type="SUPFAM" id="SSF46785">
    <property type="entry name" value="Winged helix' DNA-binding domain"/>
    <property type="match status" value="1"/>
</dbReference>
<gene>
    <name evidence="6" type="ORF">H3221_20315</name>
</gene>
<dbReference type="InterPro" id="IPR005119">
    <property type="entry name" value="LysR_subst-bd"/>
</dbReference>
<dbReference type="PANTHER" id="PTHR30537">
    <property type="entry name" value="HTH-TYPE TRANSCRIPTIONAL REGULATOR"/>
    <property type="match status" value="1"/>
</dbReference>
<evidence type="ECO:0000313" key="7">
    <source>
        <dbReference type="Proteomes" id="UP000596932"/>
    </source>
</evidence>
<comment type="similarity">
    <text evidence="1">Belongs to the LysR transcriptional regulatory family.</text>
</comment>
<dbReference type="PROSITE" id="PS50931">
    <property type="entry name" value="HTH_LYSR"/>
    <property type="match status" value="1"/>
</dbReference>
<dbReference type="EMBL" id="JACFYX010000022">
    <property type="protein sequence ID" value="MBG0837465.1"/>
    <property type="molecule type" value="Genomic_DNA"/>
</dbReference>
<dbReference type="CDD" id="cd08422">
    <property type="entry name" value="PBP2_CrgA_like"/>
    <property type="match status" value="1"/>
</dbReference>
<dbReference type="InterPro" id="IPR036388">
    <property type="entry name" value="WH-like_DNA-bd_sf"/>
</dbReference>
<comment type="caution">
    <text evidence="6">The sequence shown here is derived from an EMBL/GenBank/DDBJ whole genome shotgun (WGS) entry which is preliminary data.</text>
</comment>
<accession>A0A931D871</accession>
<dbReference type="GO" id="GO:0003677">
    <property type="term" value="F:DNA binding"/>
    <property type="evidence" value="ECO:0007669"/>
    <property type="project" value="UniProtKB-KW"/>
</dbReference>
<evidence type="ECO:0000256" key="2">
    <source>
        <dbReference type="ARBA" id="ARBA00023015"/>
    </source>
</evidence>
<evidence type="ECO:0000256" key="4">
    <source>
        <dbReference type="ARBA" id="ARBA00023163"/>
    </source>
</evidence>
<dbReference type="Pfam" id="PF03466">
    <property type="entry name" value="LysR_substrate"/>
    <property type="match status" value="1"/>
</dbReference>
<dbReference type="InterPro" id="IPR058163">
    <property type="entry name" value="LysR-type_TF_proteobact-type"/>
</dbReference>
<organism evidence="6 7">
    <name type="scientific">Pseudomonas chaetocerotis</name>
    <dbReference type="NCBI Taxonomy" id="2758695"/>
    <lineage>
        <taxon>Bacteria</taxon>
        <taxon>Pseudomonadati</taxon>
        <taxon>Pseudomonadota</taxon>
        <taxon>Gammaproteobacteria</taxon>
        <taxon>Pseudomonadales</taxon>
        <taxon>Pseudomonadaceae</taxon>
        <taxon>Pseudomonas</taxon>
    </lineage>
</organism>
<dbReference type="Gene3D" id="3.40.190.290">
    <property type="match status" value="1"/>
</dbReference>
<sequence length="300" mass="33779">MDRLQAMRCFVRVVKLGSFSAAADEMACSNATISKYVKYLEDWMQNLLLQRSTRSLQLTEAGQLFYQYCLRVEQDTQELHDQLSQERQQVAGRLVISAPVSLTLTLIGPLLLDFQNEHPQLQLELRLSDQPVDLVRDGIDLALRGSAELADSNLVAMPMMPLQRVVVATPAYLERHGVPSHLEDLAQHNCIVYSRSSDATEWQFTAGDEIRSVRVGGRLTVDNSLLLIQAVRNHQGLGLVPRVMVDKELDAGTVLPVLTDYPPTARTLHAIYPNRQYLPRRVSVLVAYLKSRFKETLEAL</sequence>
<dbReference type="PANTHER" id="PTHR30537:SF5">
    <property type="entry name" value="HTH-TYPE TRANSCRIPTIONAL ACTIVATOR TTDR-RELATED"/>
    <property type="match status" value="1"/>
</dbReference>
<proteinExistence type="inferred from homology"/>
<dbReference type="RefSeq" id="WP_031306760.1">
    <property type="nucleotide sequence ID" value="NZ_JACFYX020000009.1"/>
</dbReference>
<dbReference type="InterPro" id="IPR000847">
    <property type="entry name" value="LysR_HTH_N"/>
</dbReference>
<keyword evidence="2" id="KW-0805">Transcription regulation</keyword>
<dbReference type="Gene3D" id="1.10.10.10">
    <property type="entry name" value="Winged helix-like DNA-binding domain superfamily/Winged helix DNA-binding domain"/>
    <property type="match status" value="1"/>
</dbReference>
<dbReference type="Proteomes" id="UP000596932">
    <property type="component" value="Unassembled WGS sequence"/>
</dbReference>
<dbReference type="AlphaFoldDB" id="A0A931D871"/>
<name>A0A931D871_9PSED</name>
<keyword evidence="4" id="KW-0804">Transcription</keyword>
<keyword evidence="3" id="KW-0238">DNA-binding</keyword>
<dbReference type="GO" id="GO:0003700">
    <property type="term" value="F:DNA-binding transcription factor activity"/>
    <property type="evidence" value="ECO:0007669"/>
    <property type="project" value="InterPro"/>
</dbReference>
<reference evidence="6" key="1">
    <citation type="submission" date="2020-07" db="EMBL/GenBank/DDBJ databases">
        <title>Pseudomonas chaetoceroseae sp. nov., a new member of the Pseudomonas oleovorans group isolated from a culture of Chaetoceros calcitrans.</title>
        <authorList>
            <person name="Girard L."/>
            <person name="Lood C."/>
            <person name="De Mot R."/>
            <person name="Baudart J."/>
        </authorList>
    </citation>
    <scope>NUCLEOTIDE SEQUENCE</scope>
    <source>
        <strain evidence="6">536</strain>
    </source>
</reference>
<evidence type="ECO:0000256" key="3">
    <source>
        <dbReference type="ARBA" id="ARBA00023125"/>
    </source>
</evidence>
<evidence type="ECO:0000313" key="6">
    <source>
        <dbReference type="EMBL" id="MBG0837465.1"/>
    </source>
</evidence>
<evidence type="ECO:0000256" key="1">
    <source>
        <dbReference type="ARBA" id="ARBA00009437"/>
    </source>
</evidence>
<feature type="domain" description="HTH lysR-type" evidence="5">
    <location>
        <begin position="1"/>
        <end position="59"/>
    </location>
</feature>
<dbReference type="SUPFAM" id="SSF53850">
    <property type="entry name" value="Periplasmic binding protein-like II"/>
    <property type="match status" value="1"/>
</dbReference>
<dbReference type="FunFam" id="1.10.10.10:FF:000001">
    <property type="entry name" value="LysR family transcriptional regulator"/>
    <property type="match status" value="1"/>
</dbReference>
<keyword evidence="7" id="KW-1185">Reference proteome</keyword>
<evidence type="ECO:0000259" key="5">
    <source>
        <dbReference type="PROSITE" id="PS50931"/>
    </source>
</evidence>
<dbReference type="InterPro" id="IPR036390">
    <property type="entry name" value="WH_DNA-bd_sf"/>
</dbReference>
<protein>
    <submittedName>
        <fullName evidence="6">LysR family transcriptional regulator</fullName>
    </submittedName>
</protein>